<dbReference type="InterPro" id="IPR017938">
    <property type="entry name" value="Riboflavin_synthase-like_b-brl"/>
</dbReference>
<dbReference type="PANTHER" id="PTHR19384">
    <property type="entry name" value="NITRIC OXIDE SYNTHASE-RELATED"/>
    <property type="match status" value="1"/>
</dbReference>
<dbReference type="InterPro" id="IPR001433">
    <property type="entry name" value="OxRdtase_FAD/NAD-bd"/>
</dbReference>
<keyword evidence="2" id="KW-1133">Transmembrane helix</keyword>
<evidence type="ECO:0000259" key="3">
    <source>
        <dbReference type="PROSITE" id="PS50902"/>
    </source>
</evidence>
<feature type="domain" description="Flavodoxin-like" evidence="3">
    <location>
        <begin position="341"/>
        <end position="476"/>
    </location>
</feature>
<dbReference type="InterPro" id="IPR029039">
    <property type="entry name" value="Flavoprotein-like_sf"/>
</dbReference>
<feature type="domain" description="FAD-binding FR-type" evidence="4">
    <location>
        <begin position="495"/>
        <end position="592"/>
    </location>
</feature>
<dbReference type="GO" id="GO:0016491">
    <property type="term" value="F:oxidoreductase activity"/>
    <property type="evidence" value="ECO:0007669"/>
    <property type="project" value="InterPro"/>
</dbReference>
<dbReference type="InterPro" id="IPR017927">
    <property type="entry name" value="FAD-bd_FR_type"/>
</dbReference>
<dbReference type="AlphaFoldDB" id="A0A1I3J6X8"/>
<feature type="transmembrane region" description="Helical" evidence="2">
    <location>
        <begin position="296"/>
        <end position="317"/>
    </location>
</feature>
<evidence type="ECO:0000313" key="5">
    <source>
        <dbReference type="EMBL" id="SFI55910.1"/>
    </source>
</evidence>
<keyword evidence="6" id="KW-1185">Reference proteome</keyword>
<dbReference type="PRINTS" id="PR00371">
    <property type="entry name" value="FPNCR"/>
</dbReference>
<dbReference type="Gene3D" id="3.40.50.80">
    <property type="entry name" value="Nucleotide-binding domain of ferredoxin-NADP reductase (FNR) module"/>
    <property type="match status" value="1"/>
</dbReference>
<dbReference type="GO" id="GO:0005829">
    <property type="term" value="C:cytosol"/>
    <property type="evidence" value="ECO:0007669"/>
    <property type="project" value="TreeGrafter"/>
</dbReference>
<dbReference type="EMBL" id="FORM01000001">
    <property type="protein sequence ID" value="SFI55910.1"/>
    <property type="molecule type" value="Genomic_DNA"/>
</dbReference>
<dbReference type="InterPro" id="IPR001709">
    <property type="entry name" value="Flavoprot_Pyr_Nucl_cyt_Rdtase"/>
</dbReference>
<dbReference type="SUPFAM" id="SSF63380">
    <property type="entry name" value="Riboflavin synthase domain-like"/>
    <property type="match status" value="1"/>
</dbReference>
<dbReference type="RefSeq" id="WP_090836805.1">
    <property type="nucleotide sequence ID" value="NZ_FORM01000001.1"/>
</dbReference>
<feature type="transmembrane region" description="Helical" evidence="2">
    <location>
        <begin position="130"/>
        <end position="151"/>
    </location>
</feature>
<dbReference type="InterPro" id="IPR008254">
    <property type="entry name" value="Flavodoxin/NO_synth"/>
</dbReference>
<protein>
    <submittedName>
        <fullName evidence="5">Sulfite reductase (NADPH) flavoprotein alpha-component</fullName>
    </submittedName>
</protein>
<dbReference type="InterPro" id="IPR005625">
    <property type="entry name" value="PepSY-ass_TM"/>
</dbReference>
<keyword evidence="2" id="KW-0472">Membrane</keyword>
<dbReference type="SUPFAM" id="SSF52343">
    <property type="entry name" value="Ferredoxin reductase-like, C-terminal NADP-linked domain"/>
    <property type="match status" value="1"/>
</dbReference>
<dbReference type="STRING" id="1144750.SAMN05443431_101277"/>
<dbReference type="InterPro" id="IPR039261">
    <property type="entry name" value="FNR_nucleotide-bd"/>
</dbReference>
<gene>
    <name evidence="5" type="ORF">SAMN05443431_101277</name>
</gene>
<evidence type="ECO:0000259" key="4">
    <source>
        <dbReference type="PROSITE" id="PS51384"/>
    </source>
</evidence>
<accession>A0A1I3J6X8</accession>
<dbReference type="Pfam" id="PF00175">
    <property type="entry name" value="NAD_binding_1"/>
    <property type="match status" value="1"/>
</dbReference>
<sequence length="732" mass="81749">MTLSIWRYSHLTLALASFVFVFLATTTGIVLAFQPISEQLQSYKIEALDQLDLDQTVATFKRQYPEVITIEVDANQFVSASVITKNGTALNGYFNPKTAAFLGEKPEVSNLFKFTTNLHRSLFLKSTGRFLVGLGSFLLFLIAFSGSILIIKRQSGIKRFFAKIVKEDFSQYWHVVLGRLSLIPIVIITLTGVYLSLLKFDVITEDKPAHNIDFSNNAFAEKQPDGTVFNATTLAQVVSLEFPFSEDEEDYYTLKQDSKELLVHQYSGQILSQVNYPMTTFLSDWSLVLHTGKGSIWWSIVLLIACLNILFFIYSGFKMTIKRRQNAVLPKNKIAKDTAEYIILVGSETGSTYGLATAFYKALLANGQSVFITDLNSYTTYKNAKQLIVLTSTYGEGEAPINAKQFLSVLNTVPQKQQIQYAVVGFGSLNYAAYCKYAQLVDANLQLHPQFQPNLELCKIHNQSEMDFKKWALQWSKSVGLDLDVARIKVSSTQRKQLAFTVVSKTEINIDNTFVLTLKPNKRLSFKSGDLLSVIPEQDGVARLYSIGKIGGAIVISIKKHEFGVCSNYFYNLTIGDQIKGVIKPNPTFNLPKSKRVKSVVLIANGTGIGPFLGMMQDTNPVVKHLFWGGRTTQSLQLYKTSIDASLNSGSLTSFNMALSQENNTRLYVQDVIAKQQSIIAEVLKNNGVIMICGSIAMQNQVLDTLNQITTSRLQQPLSVFEHNNQIVTDCY</sequence>
<dbReference type="Pfam" id="PF03929">
    <property type="entry name" value="PepSY_TM"/>
    <property type="match status" value="1"/>
</dbReference>
<feature type="transmembrane region" description="Helical" evidence="2">
    <location>
        <begin position="172"/>
        <end position="197"/>
    </location>
</feature>
<proteinExistence type="predicted"/>
<organism evidence="5 6">
    <name type="scientific">Olleya namhaensis</name>
    <dbReference type="NCBI Taxonomy" id="1144750"/>
    <lineage>
        <taxon>Bacteria</taxon>
        <taxon>Pseudomonadati</taxon>
        <taxon>Bacteroidota</taxon>
        <taxon>Flavobacteriia</taxon>
        <taxon>Flavobacteriales</taxon>
        <taxon>Flavobacteriaceae</taxon>
    </lineage>
</organism>
<dbReference type="GO" id="GO:0010181">
    <property type="term" value="F:FMN binding"/>
    <property type="evidence" value="ECO:0007669"/>
    <property type="project" value="InterPro"/>
</dbReference>
<dbReference type="PRINTS" id="PR00369">
    <property type="entry name" value="FLAVODOXIN"/>
</dbReference>
<evidence type="ECO:0000256" key="2">
    <source>
        <dbReference type="SAM" id="Phobius"/>
    </source>
</evidence>
<dbReference type="GO" id="GO:0050660">
    <property type="term" value="F:flavin adenine dinucleotide binding"/>
    <property type="evidence" value="ECO:0007669"/>
    <property type="project" value="TreeGrafter"/>
</dbReference>
<dbReference type="PROSITE" id="PS50902">
    <property type="entry name" value="FLAVODOXIN_LIKE"/>
    <property type="match status" value="1"/>
</dbReference>
<dbReference type="Pfam" id="PF00258">
    <property type="entry name" value="Flavodoxin_1"/>
    <property type="match status" value="1"/>
</dbReference>
<evidence type="ECO:0000256" key="1">
    <source>
        <dbReference type="ARBA" id="ARBA00022630"/>
    </source>
</evidence>
<dbReference type="Proteomes" id="UP000199559">
    <property type="component" value="Unassembled WGS sequence"/>
</dbReference>
<dbReference type="SUPFAM" id="SSF52218">
    <property type="entry name" value="Flavoproteins"/>
    <property type="match status" value="1"/>
</dbReference>
<name>A0A1I3J6X8_9FLAO</name>
<evidence type="ECO:0000313" key="6">
    <source>
        <dbReference type="Proteomes" id="UP000199559"/>
    </source>
</evidence>
<reference evidence="6" key="1">
    <citation type="submission" date="2016-10" db="EMBL/GenBank/DDBJ databases">
        <authorList>
            <person name="Varghese N."/>
            <person name="Submissions S."/>
        </authorList>
    </citation>
    <scope>NUCLEOTIDE SEQUENCE [LARGE SCALE GENOMIC DNA]</scope>
    <source>
        <strain evidence="6">DSM 28881</strain>
    </source>
</reference>
<dbReference type="Gene3D" id="2.40.30.10">
    <property type="entry name" value="Translation factors"/>
    <property type="match status" value="1"/>
</dbReference>
<keyword evidence="2" id="KW-0812">Transmembrane</keyword>
<dbReference type="InterPro" id="IPR001094">
    <property type="entry name" value="Flavdoxin-like"/>
</dbReference>
<dbReference type="PROSITE" id="PS51384">
    <property type="entry name" value="FAD_FR"/>
    <property type="match status" value="1"/>
</dbReference>
<keyword evidence="1" id="KW-0285">Flavoprotein</keyword>
<dbReference type="Gene3D" id="3.40.50.360">
    <property type="match status" value="1"/>
</dbReference>